<accession>A0A9X4KJN2</accession>
<dbReference type="GO" id="GO:0003700">
    <property type="term" value="F:DNA-binding transcription factor activity"/>
    <property type="evidence" value="ECO:0007669"/>
    <property type="project" value="InterPro"/>
</dbReference>
<evidence type="ECO:0000313" key="11">
    <source>
        <dbReference type="EMBL" id="MDG0793452.1"/>
    </source>
</evidence>
<feature type="modified residue" description="4-aspartylphosphate" evidence="8">
    <location>
        <position position="58"/>
    </location>
</feature>
<evidence type="ECO:0000256" key="4">
    <source>
        <dbReference type="ARBA" id="ARBA00023012"/>
    </source>
</evidence>
<dbReference type="Proteomes" id="UP001153387">
    <property type="component" value="Unassembled WGS sequence"/>
</dbReference>
<evidence type="ECO:0000259" key="9">
    <source>
        <dbReference type="PROSITE" id="PS01124"/>
    </source>
</evidence>
<dbReference type="PROSITE" id="PS00041">
    <property type="entry name" value="HTH_ARAC_FAMILY_1"/>
    <property type="match status" value="1"/>
</dbReference>
<dbReference type="GO" id="GO:0043565">
    <property type="term" value="F:sequence-specific DNA binding"/>
    <property type="evidence" value="ECO:0007669"/>
    <property type="project" value="InterPro"/>
</dbReference>
<evidence type="ECO:0000256" key="3">
    <source>
        <dbReference type="ARBA" id="ARBA00022553"/>
    </source>
</evidence>
<evidence type="ECO:0000256" key="7">
    <source>
        <dbReference type="ARBA" id="ARBA00023163"/>
    </source>
</evidence>
<keyword evidence="6" id="KW-0238">DNA-binding</keyword>
<evidence type="ECO:0000256" key="8">
    <source>
        <dbReference type="PROSITE-ProRule" id="PRU00169"/>
    </source>
</evidence>
<keyword evidence="3 8" id="KW-0597">Phosphoprotein</keyword>
<dbReference type="PANTHER" id="PTHR42713:SF3">
    <property type="entry name" value="TRANSCRIPTIONAL REGULATORY PROTEIN HPTR"/>
    <property type="match status" value="1"/>
</dbReference>
<dbReference type="Pfam" id="PF00072">
    <property type="entry name" value="Response_reg"/>
    <property type="match status" value="1"/>
</dbReference>
<evidence type="ECO:0000313" key="12">
    <source>
        <dbReference type="Proteomes" id="UP001153387"/>
    </source>
</evidence>
<dbReference type="InterPro" id="IPR018060">
    <property type="entry name" value="HTH_AraC"/>
</dbReference>
<proteinExistence type="predicted"/>
<dbReference type="InterPro" id="IPR051552">
    <property type="entry name" value="HptR"/>
</dbReference>
<dbReference type="SMART" id="SM00342">
    <property type="entry name" value="HTH_ARAC"/>
    <property type="match status" value="1"/>
</dbReference>
<keyword evidence="12" id="KW-1185">Reference proteome</keyword>
<keyword evidence="7" id="KW-0804">Transcription</keyword>
<dbReference type="InterPro" id="IPR009057">
    <property type="entry name" value="Homeodomain-like_sf"/>
</dbReference>
<name>A0A9X4KJN2_9BACL</name>
<dbReference type="SUPFAM" id="SSF46689">
    <property type="entry name" value="Homeodomain-like"/>
    <property type="match status" value="2"/>
</dbReference>
<dbReference type="RefSeq" id="WP_277567230.1">
    <property type="nucleotide sequence ID" value="NZ_JAPDHZ010000004.1"/>
</dbReference>
<sequence>MTIKPIGVLIVDDEYPIREELRAFPWAACDAVLIGEAENGEEALALCEKHAPDIVVTDITMPIMDGLTFIRELRKNHPVTQIILLTCHSDFEYARKAIALGASDYILKVSLDEEELKRALQKARETLLRDRGHLGREILSRRLKAARRLETRLKEHRALPGRERLPVQADRTGLSAKSDLSGEDWTLLGFPDEHQPLRFVLLRLTAPEDELRIAQDATLESLLAYERRTPTCKAWFPMRDGEYAVWLSEAEEPEEVRLRLERLLGALLAEAESRETPLIEEQAIALSVTVGGLARSRADVWALLEAASWWREADFYDDAPSPRIKMGPPKPLSELEPAHRRHLSGLLGQAGMNADRLMRTMQGDVAPWCAERRFRPAALKRWLAAWTSEWLARSRPGHSDPAIELSGASDWGELESRFAGLVRSAPEAGPRREIVEARSWIQAHLQEPLSLPIVAQRIGLGPAYFGRLFKEETGESVHQLVLRLRMEKALKLLRETDMKVYEVAEAVGIPNYRYFTSTFRNWAGAAPTDVKRLGYQAERSGDERENRT</sequence>
<dbReference type="InterPro" id="IPR001789">
    <property type="entry name" value="Sig_transdc_resp-reg_receiver"/>
</dbReference>
<evidence type="ECO:0000256" key="1">
    <source>
        <dbReference type="ARBA" id="ARBA00004496"/>
    </source>
</evidence>
<dbReference type="CDD" id="cd17536">
    <property type="entry name" value="REC_YesN-like"/>
    <property type="match status" value="1"/>
</dbReference>
<evidence type="ECO:0000256" key="5">
    <source>
        <dbReference type="ARBA" id="ARBA00023015"/>
    </source>
</evidence>
<dbReference type="Pfam" id="PF12833">
    <property type="entry name" value="HTH_18"/>
    <property type="match status" value="1"/>
</dbReference>
<comment type="subcellular location">
    <subcellularLocation>
        <location evidence="1">Cytoplasm</location>
    </subcellularLocation>
</comment>
<protein>
    <submittedName>
        <fullName evidence="11">Response regulator</fullName>
    </submittedName>
</protein>
<gene>
    <name evidence="11" type="ORF">OMP38_23380</name>
</gene>
<dbReference type="AlphaFoldDB" id="A0A9X4KJN2"/>
<dbReference type="GO" id="GO:0005737">
    <property type="term" value="C:cytoplasm"/>
    <property type="evidence" value="ECO:0007669"/>
    <property type="project" value="UniProtKB-SubCell"/>
</dbReference>
<dbReference type="PROSITE" id="PS01124">
    <property type="entry name" value="HTH_ARAC_FAMILY_2"/>
    <property type="match status" value="1"/>
</dbReference>
<feature type="domain" description="HTH araC/xylS-type" evidence="9">
    <location>
        <begin position="435"/>
        <end position="533"/>
    </location>
</feature>
<dbReference type="SUPFAM" id="SSF52172">
    <property type="entry name" value="CheY-like"/>
    <property type="match status" value="1"/>
</dbReference>
<dbReference type="InterPro" id="IPR018062">
    <property type="entry name" value="HTH_AraC-typ_CS"/>
</dbReference>
<dbReference type="GO" id="GO:0000160">
    <property type="term" value="P:phosphorelay signal transduction system"/>
    <property type="evidence" value="ECO:0007669"/>
    <property type="project" value="UniProtKB-KW"/>
</dbReference>
<evidence type="ECO:0000256" key="2">
    <source>
        <dbReference type="ARBA" id="ARBA00022490"/>
    </source>
</evidence>
<dbReference type="Gene3D" id="3.40.50.2300">
    <property type="match status" value="1"/>
</dbReference>
<evidence type="ECO:0000256" key="6">
    <source>
        <dbReference type="ARBA" id="ARBA00023125"/>
    </source>
</evidence>
<dbReference type="Gene3D" id="1.10.10.60">
    <property type="entry name" value="Homeodomain-like"/>
    <property type="match status" value="2"/>
</dbReference>
<organism evidence="11 12">
    <name type="scientific">Cohnella ginsengisoli</name>
    <dbReference type="NCBI Taxonomy" id="425004"/>
    <lineage>
        <taxon>Bacteria</taxon>
        <taxon>Bacillati</taxon>
        <taxon>Bacillota</taxon>
        <taxon>Bacilli</taxon>
        <taxon>Bacillales</taxon>
        <taxon>Paenibacillaceae</taxon>
        <taxon>Cohnella</taxon>
    </lineage>
</organism>
<dbReference type="EMBL" id="JAPDHZ010000004">
    <property type="protein sequence ID" value="MDG0793452.1"/>
    <property type="molecule type" value="Genomic_DNA"/>
</dbReference>
<evidence type="ECO:0000259" key="10">
    <source>
        <dbReference type="PROSITE" id="PS50110"/>
    </source>
</evidence>
<dbReference type="SMART" id="SM00448">
    <property type="entry name" value="REC"/>
    <property type="match status" value="1"/>
</dbReference>
<keyword evidence="5" id="KW-0805">Transcription regulation</keyword>
<reference evidence="11 12" key="1">
    <citation type="submission" date="2022-10" db="EMBL/GenBank/DDBJ databases">
        <title>Comparative genomic analysis of Cohnella hashimotonis sp. nov., isolated from the International Space Station.</title>
        <authorList>
            <person name="Simpson A."/>
            <person name="Venkateswaran K."/>
        </authorList>
    </citation>
    <scope>NUCLEOTIDE SEQUENCE [LARGE SCALE GENOMIC DNA]</scope>
    <source>
        <strain evidence="11 12">DSM 18997</strain>
    </source>
</reference>
<feature type="domain" description="Response regulatory" evidence="10">
    <location>
        <begin position="7"/>
        <end position="123"/>
    </location>
</feature>
<keyword evidence="2" id="KW-0963">Cytoplasm</keyword>
<comment type="caution">
    <text evidence="11">The sequence shown here is derived from an EMBL/GenBank/DDBJ whole genome shotgun (WGS) entry which is preliminary data.</text>
</comment>
<dbReference type="PROSITE" id="PS50110">
    <property type="entry name" value="RESPONSE_REGULATORY"/>
    <property type="match status" value="1"/>
</dbReference>
<dbReference type="InterPro" id="IPR011006">
    <property type="entry name" value="CheY-like_superfamily"/>
</dbReference>
<keyword evidence="4" id="KW-0902">Two-component regulatory system</keyword>
<dbReference type="PANTHER" id="PTHR42713">
    <property type="entry name" value="HISTIDINE KINASE-RELATED"/>
    <property type="match status" value="1"/>
</dbReference>